<feature type="non-terminal residue" evidence="2">
    <location>
        <position position="1"/>
    </location>
</feature>
<evidence type="ECO:0000313" key="2">
    <source>
        <dbReference type="EMBL" id="MDX7017768.1"/>
    </source>
</evidence>
<dbReference type="Gene3D" id="2.40.128.130">
    <property type="entry name" value="Autotransporter beta-domain"/>
    <property type="match status" value="1"/>
</dbReference>
<feature type="non-terminal residue" evidence="2">
    <location>
        <position position="137"/>
    </location>
</feature>
<dbReference type="SUPFAM" id="SSF103515">
    <property type="entry name" value="Autotransporter"/>
    <property type="match status" value="1"/>
</dbReference>
<organism evidence="2 3">
    <name type="scientific">Klebsiella aerogenes</name>
    <name type="common">Enterobacter aerogenes</name>
    <dbReference type="NCBI Taxonomy" id="548"/>
    <lineage>
        <taxon>Bacteria</taxon>
        <taxon>Pseudomonadati</taxon>
        <taxon>Pseudomonadota</taxon>
        <taxon>Gammaproteobacteria</taxon>
        <taxon>Enterobacterales</taxon>
        <taxon>Enterobacteriaceae</taxon>
        <taxon>Klebsiella/Raoultella group</taxon>
        <taxon>Klebsiella</taxon>
    </lineage>
</organism>
<name>A0AAW9EC44_KLEAE</name>
<dbReference type="EMBL" id="JAWZZT010000170">
    <property type="protein sequence ID" value="MDX7017768.1"/>
    <property type="molecule type" value="Genomic_DNA"/>
</dbReference>
<comment type="caution">
    <text evidence="2">The sequence shown here is derived from an EMBL/GenBank/DDBJ whole genome shotgun (WGS) entry which is preliminary data.</text>
</comment>
<dbReference type="InterPro" id="IPR036709">
    <property type="entry name" value="Autotransporte_beta_dom_sf"/>
</dbReference>
<sequence>ALDNTGNGELFNAVLPMNENDLKTTYQSLGSDMYLNANNASIVNVLGLTRTVKDQAIGIGDGRHAQLGNSNARIWISGMGQWGKTDYGHSDMDVDFYVGLLGAEIDVTENTKAGLFFGAGSTKYKGNQYGKIDSNDI</sequence>
<accession>A0AAW9EC44</accession>
<dbReference type="Proteomes" id="UP001279012">
    <property type="component" value="Unassembled WGS sequence"/>
</dbReference>
<evidence type="ECO:0000259" key="1">
    <source>
        <dbReference type="PROSITE" id="PS51208"/>
    </source>
</evidence>
<protein>
    <submittedName>
        <fullName evidence="2">Autotransporter domain-containing protein</fullName>
    </submittedName>
</protein>
<dbReference type="Pfam" id="PF03797">
    <property type="entry name" value="Autotransporter"/>
    <property type="match status" value="1"/>
</dbReference>
<dbReference type="PROSITE" id="PS51208">
    <property type="entry name" value="AUTOTRANSPORTER"/>
    <property type="match status" value="1"/>
</dbReference>
<evidence type="ECO:0000313" key="3">
    <source>
        <dbReference type="Proteomes" id="UP001279012"/>
    </source>
</evidence>
<dbReference type="AlphaFoldDB" id="A0AAW9EC44"/>
<gene>
    <name evidence="2" type="ORF">SJ059_25365</name>
</gene>
<reference evidence="2" key="1">
    <citation type="submission" date="2023-11" db="EMBL/GenBank/DDBJ databases">
        <title>Detection of rare carbapenemases in Enterobacterales - comparison of two colorimetric and two CIM-based carbapenemase assays.</title>
        <authorList>
            <person name="Schaffarczyk L."/>
            <person name="Noster J."/>
            <person name="Stelzer Y."/>
            <person name="Sattler J."/>
            <person name="Gatermann S."/>
            <person name="Hamprecht A."/>
        </authorList>
    </citation>
    <scope>NUCLEOTIDE SEQUENCE</scope>
    <source>
        <strain evidence="2">CIM-Cont-037</strain>
    </source>
</reference>
<feature type="domain" description="Autotransporter" evidence="1">
    <location>
        <begin position="67"/>
        <end position="137"/>
    </location>
</feature>
<dbReference type="InterPro" id="IPR005546">
    <property type="entry name" value="Autotransporte_beta"/>
</dbReference>
<proteinExistence type="predicted"/>